<protein>
    <recommendedName>
        <fullName evidence="2">Schizont-infected cell agglutination C-terminal domain-containing protein</fullName>
    </recommendedName>
</protein>
<sequence>MIRDTQPASAAERRGQRSPRVHKRTIIELHLEVLHECEAPDWENVKEDYLQILVQEFAQEFAQDMIRDGKGYSSSLHAPITNEGVSGNTVSSTFHPPTDSEQTHTSPPNDPDPWSCMETMQLATDSCRPNEEDRWNCMETIQLVTHPCPPNDCDPWRCMETIQLEEEQSPALTGSEDATSACTQWINWIDRHKHIVRACTTQPWFLQLKAHWKQYLREHIVVNEDNGQRAFGEHRSIGCVEMKKHAWKKWVEQQHRQMSMYKEEWFPHLLHNVEADTVPQTGAVPGVETDLEVENVNAAQQMLRVRHVPRTQLHPQLYLNKPLCAKTWILILALVIEQCELECRLQEKELYVDALLHNMRH</sequence>
<dbReference type="VEuPathDB" id="PlasmoDB:AK88_04727"/>
<evidence type="ECO:0000313" key="3">
    <source>
        <dbReference type="EMBL" id="KJP85614.1"/>
    </source>
</evidence>
<dbReference type="AlphaFoldDB" id="A0A0D9QF47"/>
<dbReference type="GeneID" id="24270041"/>
<dbReference type="Proteomes" id="UP000054561">
    <property type="component" value="Unassembled WGS sequence"/>
</dbReference>
<feature type="domain" description="Schizont-infected cell agglutination C-terminal" evidence="2">
    <location>
        <begin position="14"/>
        <end position="58"/>
    </location>
</feature>
<organism evidence="3 4">
    <name type="scientific">Plasmodium fragile</name>
    <dbReference type="NCBI Taxonomy" id="5857"/>
    <lineage>
        <taxon>Eukaryota</taxon>
        <taxon>Sar</taxon>
        <taxon>Alveolata</taxon>
        <taxon>Apicomplexa</taxon>
        <taxon>Aconoidasida</taxon>
        <taxon>Haemosporida</taxon>
        <taxon>Plasmodiidae</taxon>
        <taxon>Plasmodium</taxon>
        <taxon>Plasmodium (Plasmodium)</taxon>
    </lineage>
</organism>
<accession>A0A0D9QF47</accession>
<dbReference type="EMBL" id="KQ030392">
    <property type="protein sequence ID" value="KJP85614.1"/>
    <property type="molecule type" value="Genomic_DNA"/>
</dbReference>
<proteinExistence type="predicted"/>
<name>A0A0D9QF47_PLAFR</name>
<dbReference type="Pfam" id="PF12879">
    <property type="entry name" value="SICA_C"/>
    <property type="match status" value="1"/>
</dbReference>
<reference evidence="3 4" key="1">
    <citation type="submission" date="2014-03" db="EMBL/GenBank/DDBJ databases">
        <title>The Genome Sequence of Plasmodium fragile nilgiri.</title>
        <authorList>
            <consortium name="The Broad Institute Genomics Platform"/>
            <consortium name="The Broad Institute Genome Sequencing Center for Infectious Disease"/>
            <person name="Neafsey D."/>
            <person name="Duraisingh M."/>
            <person name="Young S.K."/>
            <person name="Zeng Q."/>
            <person name="Gargeya S."/>
            <person name="Abouelleil A."/>
            <person name="Alvarado L."/>
            <person name="Chapman S.B."/>
            <person name="Gainer-Dewar J."/>
            <person name="Goldberg J."/>
            <person name="Griggs A."/>
            <person name="Gujja S."/>
            <person name="Hansen M."/>
            <person name="Howarth C."/>
            <person name="Imamovic A."/>
            <person name="Larimer J."/>
            <person name="Pearson M."/>
            <person name="Poon T.W."/>
            <person name="Priest M."/>
            <person name="Roberts A."/>
            <person name="Saif S."/>
            <person name="Shea T."/>
            <person name="Sykes S."/>
            <person name="Wortman J."/>
            <person name="Nusbaum C."/>
            <person name="Birren B."/>
        </authorList>
    </citation>
    <scope>NUCLEOTIDE SEQUENCE [LARGE SCALE GENOMIC DNA]</scope>
    <source>
        <strain evidence="4">nilgiri</strain>
    </source>
</reference>
<dbReference type="OrthoDB" id="383264at2759"/>
<feature type="region of interest" description="Disordered" evidence="1">
    <location>
        <begin position="1"/>
        <end position="20"/>
    </location>
</feature>
<gene>
    <name evidence="3" type="ORF">AK88_04727</name>
</gene>
<feature type="compositionally biased region" description="Polar residues" evidence="1">
    <location>
        <begin position="83"/>
        <end position="107"/>
    </location>
</feature>
<keyword evidence="4" id="KW-1185">Reference proteome</keyword>
<dbReference type="RefSeq" id="XP_012337758.1">
    <property type="nucleotide sequence ID" value="XM_012482335.1"/>
</dbReference>
<evidence type="ECO:0000313" key="4">
    <source>
        <dbReference type="Proteomes" id="UP000054561"/>
    </source>
</evidence>
<feature type="region of interest" description="Disordered" evidence="1">
    <location>
        <begin position="77"/>
        <end position="114"/>
    </location>
</feature>
<evidence type="ECO:0000259" key="2">
    <source>
        <dbReference type="Pfam" id="PF12879"/>
    </source>
</evidence>
<dbReference type="InterPro" id="IPR024288">
    <property type="entry name" value="SICA_C"/>
</dbReference>
<evidence type="ECO:0000256" key="1">
    <source>
        <dbReference type="SAM" id="MobiDB-lite"/>
    </source>
</evidence>